<dbReference type="EMBL" id="KZ155808">
    <property type="protein sequence ID" value="OUS44664.1"/>
    <property type="molecule type" value="Genomic_DNA"/>
</dbReference>
<evidence type="ECO:0000313" key="1">
    <source>
        <dbReference type="EMBL" id="OUS44664.1"/>
    </source>
</evidence>
<sequence length="330" mass="37565">MPVYRKKMGDSYKFVCLYTRKGVAHQLGAFKRHADLQRIAVPSLPIELSVPVTPTAALMLKSGWEQIEDYNLYESVDASGYHLIASDHDESDDDHDKSTTPMSNHEEILTHVFRIAETVDRSCQDLGMGLSRCLNASSQILHFVNEYFADDPTVHARLWLGAFRSYSTTMCELASKGELQEATRACKSVEEAHAKGLRFLDCEPMELADLGENELGGHAAVIVTIDQTEYMVDVTLEQFKRDYNVVPPRLCFAISDYWAPGQGKKGNGIIQFTNVPEGIWIEYEEYHCQWQDRELKKWEKGNKHGLTMKALNPLHNKELHEMVRRRLGGR</sequence>
<protein>
    <submittedName>
        <fullName evidence="1">Uncharacterized protein</fullName>
    </submittedName>
</protein>
<name>A0A1Y5I8W5_OSTTA</name>
<reference evidence="1" key="1">
    <citation type="submission" date="2017-04" db="EMBL/GenBank/DDBJ databases">
        <title>Population genomics of picophytoplankton unveils novel chromosome hypervariability.</title>
        <authorList>
            <consortium name="DOE Joint Genome Institute"/>
            <person name="Blanc-Mathieu R."/>
            <person name="Krasovec M."/>
            <person name="Hebrard M."/>
            <person name="Yau S."/>
            <person name="Desgranges E."/>
            <person name="Martin J."/>
            <person name="Schackwitz W."/>
            <person name="Kuo A."/>
            <person name="Salin G."/>
            <person name="Donnadieu C."/>
            <person name="Desdevises Y."/>
            <person name="Sanchez-Ferandin S."/>
            <person name="Moreau H."/>
            <person name="Rivals E."/>
            <person name="Grigoriev I.V."/>
            <person name="Grimsley N."/>
            <person name="Eyre-Walker A."/>
            <person name="Piganeau G."/>
        </authorList>
    </citation>
    <scope>NUCLEOTIDE SEQUENCE [LARGE SCALE GENOMIC DNA]</scope>
    <source>
        <strain evidence="1">RCC 1115</strain>
    </source>
</reference>
<dbReference type="Proteomes" id="UP000195557">
    <property type="component" value="Unassembled WGS sequence"/>
</dbReference>
<gene>
    <name evidence="1" type="ORF">BE221DRAFT_148609</name>
</gene>
<dbReference type="AlphaFoldDB" id="A0A1Y5I8W5"/>
<proteinExistence type="predicted"/>
<accession>A0A1Y5I8W5</accession>
<organism evidence="1">
    <name type="scientific">Ostreococcus tauri</name>
    <name type="common">Marine green alga</name>
    <dbReference type="NCBI Taxonomy" id="70448"/>
    <lineage>
        <taxon>Eukaryota</taxon>
        <taxon>Viridiplantae</taxon>
        <taxon>Chlorophyta</taxon>
        <taxon>Mamiellophyceae</taxon>
        <taxon>Mamiellales</taxon>
        <taxon>Bathycoccaceae</taxon>
        <taxon>Ostreococcus</taxon>
    </lineage>
</organism>